<reference evidence="11 12" key="1">
    <citation type="submission" date="2015-09" db="EMBL/GenBank/DDBJ databases">
        <title>Draft genome of the parasitic nematode Teladorsagia circumcincta isolate WARC Sus (inbred).</title>
        <authorList>
            <person name="Mitreva M."/>
        </authorList>
    </citation>
    <scope>NUCLEOTIDE SEQUENCE [LARGE SCALE GENOMIC DNA]</scope>
    <source>
        <strain evidence="11 12">S</strain>
    </source>
</reference>
<proteinExistence type="inferred from homology"/>
<evidence type="ECO:0000256" key="7">
    <source>
        <dbReference type="ARBA" id="ARBA00022989"/>
    </source>
</evidence>
<organism evidence="11 12">
    <name type="scientific">Teladorsagia circumcincta</name>
    <name type="common">Brown stomach worm</name>
    <name type="synonym">Ostertagia circumcincta</name>
    <dbReference type="NCBI Taxonomy" id="45464"/>
    <lineage>
        <taxon>Eukaryota</taxon>
        <taxon>Metazoa</taxon>
        <taxon>Ecdysozoa</taxon>
        <taxon>Nematoda</taxon>
        <taxon>Chromadorea</taxon>
        <taxon>Rhabditida</taxon>
        <taxon>Rhabditina</taxon>
        <taxon>Rhabditomorpha</taxon>
        <taxon>Strongyloidea</taxon>
        <taxon>Trichostrongylidae</taxon>
        <taxon>Teladorsagia</taxon>
    </lineage>
</organism>
<evidence type="ECO:0000256" key="1">
    <source>
        <dbReference type="ARBA" id="ARBA00004477"/>
    </source>
</evidence>
<evidence type="ECO:0000256" key="3">
    <source>
        <dbReference type="ARBA" id="ARBA00022516"/>
    </source>
</evidence>
<keyword evidence="12" id="KW-1185">Reference proteome</keyword>
<evidence type="ECO:0000256" key="10">
    <source>
        <dbReference type="ARBA" id="ARBA00023315"/>
    </source>
</evidence>
<comment type="similarity">
    <text evidence="2">Belongs to the diacylglycerol acyltransferase family.</text>
</comment>
<dbReference type="InterPro" id="IPR007130">
    <property type="entry name" value="DAGAT"/>
</dbReference>
<sequence length="187" mass="21281">MMIRRELLLLLGCIDASKESIEYVLDSRETGRAVVIVVGGAEEALDAHPGYHTLVLKSRKGFVREALKTGAYLVPVYSFGENEVFEQVENPKGSTVRRFQSWMKRFGGFSLPFFHGRGIFQLTFGYLPFRKPIDTVVGAPIPVTKTENPTQEQIDELHEIYIEKLNSLFEEHKQRYGVPAETKLVFE</sequence>
<evidence type="ECO:0000256" key="9">
    <source>
        <dbReference type="ARBA" id="ARBA00023136"/>
    </source>
</evidence>
<evidence type="ECO:0000313" key="11">
    <source>
        <dbReference type="EMBL" id="PIO65313.1"/>
    </source>
</evidence>
<keyword evidence="4 11" id="KW-0808">Transferase</keyword>
<dbReference type="GO" id="GO:0004144">
    <property type="term" value="F:diacylglycerol O-acyltransferase activity"/>
    <property type="evidence" value="ECO:0007669"/>
    <property type="project" value="TreeGrafter"/>
</dbReference>
<dbReference type="PANTHER" id="PTHR12317:SF6">
    <property type="entry name" value="ACYLTRANSFERASE"/>
    <property type="match status" value="1"/>
</dbReference>
<comment type="subcellular location">
    <subcellularLocation>
        <location evidence="1">Endoplasmic reticulum membrane</location>
        <topology evidence="1">Multi-pass membrane protein</topology>
    </subcellularLocation>
</comment>
<dbReference type="EMBL" id="KZ349106">
    <property type="protein sequence ID" value="PIO65313.1"/>
    <property type="molecule type" value="Genomic_DNA"/>
</dbReference>
<keyword evidence="5" id="KW-0812">Transmembrane</keyword>
<dbReference type="CDD" id="cd07987">
    <property type="entry name" value="LPLAT_MGAT-like"/>
    <property type="match status" value="1"/>
</dbReference>
<dbReference type="PANTHER" id="PTHR12317">
    <property type="entry name" value="DIACYLGLYCEROL O-ACYLTRANSFERASE"/>
    <property type="match status" value="1"/>
</dbReference>
<dbReference type="AlphaFoldDB" id="A0A2G9U507"/>
<keyword evidence="6" id="KW-0256">Endoplasmic reticulum</keyword>
<evidence type="ECO:0000256" key="2">
    <source>
        <dbReference type="ARBA" id="ARBA00005420"/>
    </source>
</evidence>
<name>A0A2G9U507_TELCI</name>
<evidence type="ECO:0000313" key="12">
    <source>
        <dbReference type="Proteomes" id="UP000230423"/>
    </source>
</evidence>
<evidence type="ECO:0000256" key="4">
    <source>
        <dbReference type="ARBA" id="ARBA00022679"/>
    </source>
</evidence>
<keyword evidence="10 11" id="KW-0012">Acyltransferase</keyword>
<dbReference type="OrthoDB" id="264532at2759"/>
<evidence type="ECO:0000256" key="5">
    <source>
        <dbReference type="ARBA" id="ARBA00022692"/>
    </source>
</evidence>
<dbReference type="GO" id="GO:0005789">
    <property type="term" value="C:endoplasmic reticulum membrane"/>
    <property type="evidence" value="ECO:0007669"/>
    <property type="project" value="UniProtKB-SubCell"/>
</dbReference>
<dbReference type="Pfam" id="PF03982">
    <property type="entry name" value="DAGAT"/>
    <property type="match status" value="1"/>
</dbReference>
<dbReference type="Proteomes" id="UP000230423">
    <property type="component" value="Unassembled WGS sequence"/>
</dbReference>
<accession>A0A2G9U507</accession>
<keyword evidence="8" id="KW-0443">Lipid metabolism</keyword>
<protein>
    <submittedName>
        <fullName evidence="11">Diacylglycerol acyltransferase</fullName>
    </submittedName>
</protein>
<keyword evidence="9" id="KW-0472">Membrane</keyword>
<keyword evidence="3" id="KW-0444">Lipid biosynthesis</keyword>
<evidence type="ECO:0000256" key="6">
    <source>
        <dbReference type="ARBA" id="ARBA00022824"/>
    </source>
</evidence>
<gene>
    <name evidence="11" type="ORF">TELCIR_13023</name>
</gene>
<evidence type="ECO:0000256" key="8">
    <source>
        <dbReference type="ARBA" id="ARBA00023098"/>
    </source>
</evidence>
<keyword evidence="7" id="KW-1133">Transmembrane helix</keyword>
<dbReference type="GO" id="GO:0019432">
    <property type="term" value="P:triglyceride biosynthetic process"/>
    <property type="evidence" value="ECO:0007669"/>
    <property type="project" value="TreeGrafter"/>
</dbReference>